<dbReference type="Pfam" id="PF14568">
    <property type="entry name" value="SUKH_6"/>
    <property type="match status" value="1"/>
</dbReference>
<dbReference type="InterPro" id="IPR037883">
    <property type="entry name" value="Knr4/Smi1-like_sf"/>
</dbReference>
<evidence type="ECO:0000259" key="1">
    <source>
        <dbReference type="SMART" id="SM00860"/>
    </source>
</evidence>
<dbReference type="Gene3D" id="3.40.1580.10">
    <property type="entry name" value="SMI1/KNR4-like"/>
    <property type="match status" value="1"/>
</dbReference>
<organism evidence="2 3">
    <name type="scientific">Listeria newyorkensis</name>
    <dbReference type="NCBI Taxonomy" id="1497681"/>
    <lineage>
        <taxon>Bacteria</taxon>
        <taxon>Bacillati</taxon>
        <taxon>Bacillota</taxon>
        <taxon>Bacilli</taxon>
        <taxon>Bacillales</taxon>
        <taxon>Listeriaceae</taxon>
        <taxon>Listeria</taxon>
    </lineage>
</organism>
<dbReference type="SMART" id="SM00860">
    <property type="entry name" value="SMI1_KNR4"/>
    <property type="match status" value="1"/>
</dbReference>
<name>A0A841YWH8_9LIST</name>
<evidence type="ECO:0000313" key="2">
    <source>
        <dbReference type="EMBL" id="MBC1458181.1"/>
    </source>
</evidence>
<protein>
    <submittedName>
        <fullName evidence="2">SMI1/KNR4 family protein</fullName>
    </submittedName>
</protein>
<evidence type="ECO:0000313" key="3">
    <source>
        <dbReference type="Proteomes" id="UP000569903"/>
    </source>
</evidence>
<sequence length="153" mass="17768">MDSIINPLPDSQLLSEKEKKWRIALPESYKQFIQKFSGAIPIRDTFTCNNHEYAIDRFLCILNVTGTREDEYYDIGIVRTQLDERIITDEDLIGTELLPIAVLFAGDFVCLDYRENIDEPTVCVWNHEESAELEPVTYLISENFKEFLDILKA</sequence>
<dbReference type="SUPFAM" id="SSF160631">
    <property type="entry name" value="SMI1/KNR4-like"/>
    <property type="match status" value="1"/>
</dbReference>
<reference evidence="2 3" key="1">
    <citation type="submission" date="2020-03" db="EMBL/GenBank/DDBJ databases">
        <title>Soil Listeria distribution.</title>
        <authorList>
            <person name="Liao J."/>
            <person name="Wiedmann M."/>
        </authorList>
    </citation>
    <scope>NUCLEOTIDE SEQUENCE [LARGE SCALE GENOMIC DNA]</scope>
    <source>
        <strain evidence="2 3">FSL L7-1614</strain>
    </source>
</reference>
<feature type="domain" description="Knr4/Smi1-like" evidence="1">
    <location>
        <begin position="9"/>
        <end position="150"/>
    </location>
</feature>
<gene>
    <name evidence="2" type="ORF">HB850_10460</name>
</gene>
<accession>A0A841YWH8</accession>
<proteinExistence type="predicted"/>
<dbReference type="EMBL" id="JAARQN010000009">
    <property type="protein sequence ID" value="MBC1458181.1"/>
    <property type="molecule type" value="Genomic_DNA"/>
</dbReference>
<dbReference type="InterPro" id="IPR018958">
    <property type="entry name" value="Knr4/Smi1-like_dom"/>
</dbReference>
<dbReference type="AlphaFoldDB" id="A0A841YWH8"/>
<dbReference type="Proteomes" id="UP000569903">
    <property type="component" value="Unassembled WGS sequence"/>
</dbReference>
<comment type="caution">
    <text evidence="2">The sequence shown here is derived from an EMBL/GenBank/DDBJ whole genome shotgun (WGS) entry which is preliminary data.</text>
</comment>